<keyword evidence="2" id="KW-1185">Reference proteome</keyword>
<dbReference type="EMBL" id="JBJQND010000006">
    <property type="protein sequence ID" value="KAL3875307.1"/>
    <property type="molecule type" value="Genomic_DNA"/>
</dbReference>
<accession>A0ABD3WNB0</accession>
<dbReference type="Proteomes" id="UP001634394">
    <property type="component" value="Unassembled WGS sequence"/>
</dbReference>
<dbReference type="AlphaFoldDB" id="A0ABD3WNB0"/>
<evidence type="ECO:0008006" key="3">
    <source>
        <dbReference type="Google" id="ProtNLM"/>
    </source>
</evidence>
<reference evidence="1 2" key="1">
    <citation type="submission" date="2024-11" db="EMBL/GenBank/DDBJ databases">
        <title>Chromosome-level genome assembly of the freshwater bivalve Anodonta woodiana.</title>
        <authorList>
            <person name="Chen X."/>
        </authorList>
    </citation>
    <scope>NUCLEOTIDE SEQUENCE [LARGE SCALE GENOMIC DNA]</scope>
    <source>
        <strain evidence="1">MN2024</strain>
        <tissue evidence="1">Gills</tissue>
    </source>
</reference>
<evidence type="ECO:0000313" key="1">
    <source>
        <dbReference type="EMBL" id="KAL3875307.1"/>
    </source>
</evidence>
<evidence type="ECO:0000313" key="2">
    <source>
        <dbReference type="Proteomes" id="UP001634394"/>
    </source>
</evidence>
<name>A0ABD3WNB0_SINWO</name>
<feature type="non-terminal residue" evidence="1">
    <location>
        <position position="1"/>
    </location>
</feature>
<comment type="caution">
    <text evidence="1">The sequence shown here is derived from an EMBL/GenBank/DDBJ whole genome shotgun (WGS) entry which is preliminary data.</text>
</comment>
<sequence length="98" mass="11061">VPHVIILTKVDNVCPLVMDDLSTIFDSAEMSSLVYEVSSLFGLPRANVLPFRNVEDQLEADYMVDLLALFNMRQILRFATGFIDTQSMLTKREDTSGM</sequence>
<organism evidence="1 2">
    <name type="scientific">Sinanodonta woodiana</name>
    <name type="common">Chinese pond mussel</name>
    <name type="synonym">Anodonta woodiana</name>
    <dbReference type="NCBI Taxonomy" id="1069815"/>
    <lineage>
        <taxon>Eukaryota</taxon>
        <taxon>Metazoa</taxon>
        <taxon>Spiralia</taxon>
        <taxon>Lophotrochozoa</taxon>
        <taxon>Mollusca</taxon>
        <taxon>Bivalvia</taxon>
        <taxon>Autobranchia</taxon>
        <taxon>Heteroconchia</taxon>
        <taxon>Palaeoheterodonta</taxon>
        <taxon>Unionida</taxon>
        <taxon>Unionoidea</taxon>
        <taxon>Unionidae</taxon>
        <taxon>Unioninae</taxon>
        <taxon>Sinanodonta</taxon>
    </lineage>
</organism>
<gene>
    <name evidence="1" type="ORF">ACJMK2_038227</name>
</gene>
<proteinExistence type="predicted"/>
<protein>
    <recommendedName>
        <fullName evidence="3">GPN-loop GTPase 2</fullName>
    </recommendedName>
</protein>